<dbReference type="PANTHER" id="PTHR11746">
    <property type="entry name" value="O-METHYLTRANSFERASE"/>
    <property type="match status" value="1"/>
</dbReference>
<name>A0AAD7PDG6_QUISA</name>
<dbReference type="KEGG" id="qsa:O6P43_027184"/>
<keyword evidence="3" id="KW-0949">S-adenosyl-L-methionine</keyword>
<dbReference type="GO" id="GO:0008757">
    <property type="term" value="F:S-adenosylmethionine-dependent methyltransferase activity"/>
    <property type="evidence" value="ECO:0007669"/>
    <property type="project" value="UniProtKB-ARBA"/>
</dbReference>
<dbReference type="InterPro" id="IPR036388">
    <property type="entry name" value="WH-like_DNA-bd_sf"/>
</dbReference>
<sequence>MPEKSSMAEIESPEQGKFSTEEECCHAMQVSNSIVFPMVMNAAVELGLLDIISKAGQGACLSPMEIASKLNTNNEEAPGMVDRILRLLASYSLVNCSPNPESNNANHSQRLYGLTSVGKYFLHDQEMSFAPALPLFHGKVFIDSWYGLRDAVLDGGIPFNKIHGLSAFEYFGKDPTFNEVFNKAMVCHTRVLMEAILEKYKGFENIKKLVDVGGGLGFALSMITSKYPSIEAINFDLPHVIKHAPQYPGIKLVAGDMLESVPQGEAIFLKGVLHDWNDELCVKILKNCNAALPNGGKIIIVDLLVPEGAATSAAAKHIFQVDLLMMTQHIGGKERTKKEFESIALTAGFKGVRFESGACGYGVIEFYK</sequence>
<dbReference type="Proteomes" id="UP001163823">
    <property type="component" value="Chromosome 11"/>
</dbReference>
<dbReference type="SUPFAM" id="SSF46785">
    <property type="entry name" value="Winged helix' DNA-binding domain"/>
    <property type="match status" value="1"/>
</dbReference>
<dbReference type="SUPFAM" id="SSF53335">
    <property type="entry name" value="S-adenosyl-L-methionine-dependent methyltransferases"/>
    <property type="match status" value="1"/>
</dbReference>
<dbReference type="Pfam" id="PF08100">
    <property type="entry name" value="Dimerisation"/>
    <property type="match status" value="1"/>
</dbReference>
<dbReference type="PROSITE" id="PS51683">
    <property type="entry name" value="SAM_OMT_II"/>
    <property type="match status" value="1"/>
</dbReference>
<dbReference type="InterPro" id="IPR012967">
    <property type="entry name" value="COMT_dimerisation"/>
</dbReference>
<evidence type="ECO:0000259" key="5">
    <source>
        <dbReference type="Pfam" id="PF00891"/>
    </source>
</evidence>
<dbReference type="Gene3D" id="1.10.10.10">
    <property type="entry name" value="Winged helix-like DNA-binding domain superfamily/Winged helix DNA-binding domain"/>
    <property type="match status" value="1"/>
</dbReference>
<organism evidence="7 8">
    <name type="scientific">Quillaja saponaria</name>
    <name type="common">Soap bark tree</name>
    <dbReference type="NCBI Taxonomy" id="32244"/>
    <lineage>
        <taxon>Eukaryota</taxon>
        <taxon>Viridiplantae</taxon>
        <taxon>Streptophyta</taxon>
        <taxon>Embryophyta</taxon>
        <taxon>Tracheophyta</taxon>
        <taxon>Spermatophyta</taxon>
        <taxon>Magnoliopsida</taxon>
        <taxon>eudicotyledons</taxon>
        <taxon>Gunneridae</taxon>
        <taxon>Pentapetalae</taxon>
        <taxon>rosids</taxon>
        <taxon>fabids</taxon>
        <taxon>Fabales</taxon>
        <taxon>Quillajaceae</taxon>
        <taxon>Quillaja</taxon>
    </lineage>
</organism>
<evidence type="ECO:0000256" key="3">
    <source>
        <dbReference type="ARBA" id="ARBA00022691"/>
    </source>
</evidence>
<dbReference type="InterPro" id="IPR029063">
    <property type="entry name" value="SAM-dependent_MTases_sf"/>
</dbReference>
<dbReference type="FunFam" id="1.10.10.10:FF:000357">
    <property type="entry name" value="Caffeic acid 3-O-methyltransferase"/>
    <property type="match status" value="1"/>
</dbReference>
<feature type="domain" description="O-methyltransferase dimerisation" evidence="6">
    <location>
        <begin position="28"/>
        <end position="123"/>
    </location>
</feature>
<gene>
    <name evidence="7" type="ORF">O6P43_027184</name>
</gene>
<dbReference type="Pfam" id="PF00891">
    <property type="entry name" value="Methyltransf_2"/>
    <property type="match status" value="1"/>
</dbReference>
<dbReference type="AlphaFoldDB" id="A0AAD7PDG6"/>
<dbReference type="InterPro" id="IPR001077">
    <property type="entry name" value="COMT_C"/>
</dbReference>
<keyword evidence="1" id="KW-0489">Methyltransferase</keyword>
<dbReference type="InterPro" id="IPR036390">
    <property type="entry name" value="WH_DNA-bd_sf"/>
</dbReference>
<evidence type="ECO:0000256" key="4">
    <source>
        <dbReference type="PIRSR" id="PIRSR005739-1"/>
    </source>
</evidence>
<protein>
    <submittedName>
        <fullName evidence="7">Caffeic acid O-methyltransferase</fullName>
    </submittedName>
</protein>
<dbReference type="InterPro" id="IPR016461">
    <property type="entry name" value="COMT-like"/>
</dbReference>
<dbReference type="PIRSF" id="PIRSF005739">
    <property type="entry name" value="O-mtase"/>
    <property type="match status" value="1"/>
</dbReference>
<evidence type="ECO:0000256" key="2">
    <source>
        <dbReference type="ARBA" id="ARBA00022679"/>
    </source>
</evidence>
<feature type="active site" description="Proton acceptor" evidence="4">
    <location>
        <position position="274"/>
    </location>
</feature>
<evidence type="ECO:0000313" key="7">
    <source>
        <dbReference type="EMBL" id="KAJ7951087.1"/>
    </source>
</evidence>
<dbReference type="EMBL" id="JARAOO010000011">
    <property type="protein sequence ID" value="KAJ7951087.1"/>
    <property type="molecule type" value="Genomic_DNA"/>
</dbReference>
<evidence type="ECO:0000313" key="8">
    <source>
        <dbReference type="Proteomes" id="UP001163823"/>
    </source>
</evidence>
<dbReference type="Gene3D" id="3.40.50.150">
    <property type="entry name" value="Vaccinia Virus protein VP39"/>
    <property type="match status" value="1"/>
</dbReference>
<feature type="domain" description="O-methyltransferase C-terminal" evidence="5">
    <location>
        <begin position="145"/>
        <end position="350"/>
    </location>
</feature>
<evidence type="ECO:0000256" key="1">
    <source>
        <dbReference type="ARBA" id="ARBA00022603"/>
    </source>
</evidence>
<comment type="caution">
    <text evidence="7">The sequence shown here is derived from an EMBL/GenBank/DDBJ whole genome shotgun (WGS) entry which is preliminary data.</text>
</comment>
<keyword evidence="2" id="KW-0808">Transferase</keyword>
<dbReference type="GO" id="GO:0046983">
    <property type="term" value="F:protein dimerization activity"/>
    <property type="evidence" value="ECO:0007669"/>
    <property type="project" value="InterPro"/>
</dbReference>
<evidence type="ECO:0000259" key="6">
    <source>
        <dbReference type="Pfam" id="PF08100"/>
    </source>
</evidence>
<dbReference type="GO" id="GO:0032259">
    <property type="term" value="P:methylation"/>
    <property type="evidence" value="ECO:0007669"/>
    <property type="project" value="UniProtKB-KW"/>
</dbReference>
<proteinExistence type="predicted"/>
<keyword evidence="8" id="KW-1185">Reference proteome</keyword>
<dbReference type="GO" id="GO:0008171">
    <property type="term" value="F:O-methyltransferase activity"/>
    <property type="evidence" value="ECO:0007669"/>
    <property type="project" value="InterPro"/>
</dbReference>
<reference evidence="7" key="1">
    <citation type="journal article" date="2023" name="Science">
        <title>Elucidation of the pathway for biosynthesis of saponin adjuvants from the soapbark tree.</title>
        <authorList>
            <person name="Reed J."/>
            <person name="Orme A."/>
            <person name="El-Demerdash A."/>
            <person name="Owen C."/>
            <person name="Martin L.B.B."/>
            <person name="Misra R.C."/>
            <person name="Kikuchi S."/>
            <person name="Rejzek M."/>
            <person name="Martin A.C."/>
            <person name="Harkess A."/>
            <person name="Leebens-Mack J."/>
            <person name="Louveau T."/>
            <person name="Stephenson M.J."/>
            <person name="Osbourn A."/>
        </authorList>
    </citation>
    <scope>NUCLEOTIDE SEQUENCE</scope>
    <source>
        <strain evidence="7">S10</strain>
    </source>
</reference>
<accession>A0AAD7PDG6</accession>